<evidence type="ECO:0000313" key="1">
    <source>
        <dbReference type="EMBL" id="OUL58159.1"/>
    </source>
</evidence>
<organism evidence="1 2">
    <name type="scientific">Pseudoalteromonas ulvae</name>
    <dbReference type="NCBI Taxonomy" id="107327"/>
    <lineage>
        <taxon>Bacteria</taxon>
        <taxon>Pseudomonadati</taxon>
        <taxon>Pseudomonadota</taxon>
        <taxon>Gammaproteobacteria</taxon>
        <taxon>Alteromonadales</taxon>
        <taxon>Pseudoalteromonadaceae</taxon>
        <taxon>Pseudoalteromonas</taxon>
    </lineage>
</organism>
<reference evidence="1 2" key="1">
    <citation type="submission" date="2017-02" db="EMBL/GenBank/DDBJ databases">
        <title>Pseudoalteromonas ulvae TC14 Genome.</title>
        <authorList>
            <person name="Molmeret M."/>
        </authorList>
    </citation>
    <scope>NUCLEOTIDE SEQUENCE [LARGE SCALE GENOMIC DNA]</scope>
    <source>
        <strain evidence="1">TC14</strain>
    </source>
</reference>
<dbReference type="Pfam" id="PF12915">
    <property type="entry name" value="DUF3833"/>
    <property type="match status" value="1"/>
</dbReference>
<accession>A0A244CSE4</accession>
<sequence length="174" mass="19978">MTRFIRFFVIIVFLSGCSSQTLSDYRTTSPNLSLEAFFDGDLVAYGIVLDRSGTMIRRFEVDLKASWKGNKGEIKEWFTFDDGEKTTRIWQLEALGNGQYKGTANDVVGTASGQTSGSALYWRYDLLIPVDGTEYQITLDDWMYLIDEHRLFNKTELTKFGFKVGEVILYIEKR</sequence>
<dbReference type="InterPro" id="IPR024409">
    <property type="entry name" value="DUF3833"/>
</dbReference>
<dbReference type="AlphaFoldDB" id="A0A244CSE4"/>
<evidence type="ECO:0000313" key="2">
    <source>
        <dbReference type="Proteomes" id="UP000194841"/>
    </source>
</evidence>
<dbReference type="Proteomes" id="UP000194841">
    <property type="component" value="Unassembled WGS sequence"/>
</dbReference>
<keyword evidence="2" id="KW-1185">Reference proteome</keyword>
<comment type="caution">
    <text evidence="1">The sequence shown here is derived from an EMBL/GenBank/DDBJ whole genome shotgun (WGS) entry which is preliminary data.</text>
</comment>
<dbReference type="OrthoDB" id="5296954at2"/>
<gene>
    <name evidence="1" type="ORF">B1199_07335</name>
</gene>
<dbReference type="PROSITE" id="PS51257">
    <property type="entry name" value="PROKAR_LIPOPROTEIN"/>
    <property type="match status" value="1"/>
</dbReference>
<dbReference type="EMBL" id="MWPV01000002">
    <property type="protein sequence ID" value="OUL58159.1"/>
    <property type="molecule type" value="Genomic_DNA"/>
</dbReference>
<proteinExistence type="predicted"/>
<protein>
    <recommendedName>
        <fullName evidence="3">DUF3833 domain-containing protein</fullName>
    </recommendedName>
</protein>
<dbReference type="RefSeq" id="WP_086743465.1">
    <property type="nucleotide sequence ID" value="NZ_MWPV01000002.1"/>
</dbReference>
<name>A0A244CSE4_PSEDV</name>
<evidence type="ECO:0008006" key="3">
    <source>
        <dbReference type="Google" id="ProtNLM"/>
    </source>
</evidence>